<accession>A0ABQ1U370</accession>
<reference evidence="3" key="1">
    <citation type="journal article" date="2019" name="Int. J. Syst. Evol. Microbiol.">
        <title>The Global Catalogue of Microorganisms (GCM) 10K type strain sequencing project: providing services to taxonomists for standard genome sequencing and annotation.</title>
        <authorList>
            <consortium name="The Broad Institute Genomics Platform"/>
            <consortium name="The Broad Institute Genome Sequencing Center for Infectious Disease"/>
            <person name="Wu L."/>
            <person name="Ma J."/>
        </authorList>
    </citation>
    <scope>NUCLEOTIDE SEQUENCE [LARGE SCALE GENOMIC DNA]</scope>
    <source>
        <strain evidence="3">CGMCC 1.16060</strain>
    </source>
</reference>
<feature type="domain" description="IrrE N-terminal-like" evidence="1">
    <location>
        <begin position="85"/>
        <end position="187"/>
    </location>
</feature>
<keyword evidence="3" id="KW-1185">Reference proteome</keyword>
<evidence type="ECO:0000259" key="1">
    <source>
        <dbReference type="Pfam" id="PF06114"/>
    </source>
</evidence>
<dbReference type="Proteomes" id="UP000655016">
    <property type="component" value="Unassembled WGS sequence"/>
</dbReference>
<sequence>MISSYEKFNKWVYKYYIDNCILQRGFKAKAEKIATECRENLGIHACAPLCAFKLAKSLNVDVFNMTEFLKNEKEIEGWSALTMVTKKGNRIIIHNNFHNSFRQQSNIMHEIAHILCEHKIKELPKGMNLPFGMRDFDKLQEEEAIYLSATLQLSKPCLLWAKKRNLTNDEISRHFNCSIEMVKFRMSTTGLNKPFYSKKKAS</sequence>
<gene>
    <name evidence="2" type="ORF">GCM10011518_18190</name>
</gene>
<comment type="caution">
    <text evidence="2">The sequence shown here is derived from an EMBL/GenBank/DDBJ whole genome shotgun (WGS) entry which is preliminary data.</text>
</comment>
<evidence type="ECO:0000313" key="2">
    <source>
        <dbReference type="EMBL" id="GGF09379.1"/>
    </source>
</evidence>
<evidence type="ECO:0000313" key="3">
    <source>
        <dbReference type="Proteomes" id="UP000655016"/>
    </source>
</evidence>
<dbReference type="RefSeq" id="WP_163393818.1">
    <property type="nucleotide sequence ID" value="NZ_BMKP01000003.1"/>
</dbReference>
<dbReference type="Gene3D" id="1.10.10.2910">
    <property type="match status" value="1"/>
</dbReference>
<dbReference type="Pfam" id="PF06114">
    <property type="entry name" value="Peptidase_M78"/>
    <property type="match status" value="1"/>
</dbReference>
<protein>
    <recommendedName>
        <fullName evidence="1">IrrE N-terminal-like domain-containing protein</fullName>
    </recommendedName>
</protein>
<dbReference type="InterPro" id="IPR010359">
    <property type="entry name" value="IrrE_HExxH"/>
</dbReference>
<proteinExistence type="predicted"/>
<dbReference type="EMBL" id="BMKP01000003">
    <property type="protein sequence ID" value="GGF09379.1"/>
    <property type="molecule type" value="Genomic_DNA"/>
</dbReference>
<organism evidence="2 3">
    <name type="scientific">Flavobacterium limi</name>
    <dbReference type="NCBI Taxonomy" id="2045105"/>
    <lineage>
        <taxon>Bacteria</taxon>
        <taxon>Pseudomonadati</taxon>
        <taxon>Bacteroidota</taxon>
        <taxon>Flavobacteriia</taxon>
        <taxon>Flavobacteriales</taxon>
        <taxon>Flavobacteriaceae</taxon>
        <taxon>Flavobacterium</taxon>
    </lineage>
</organism>
<name>A0ABQ1U370_9FLAO</name>